<reference evidence="10" key="1">
    <citation type="submission" date="2017-05" db="UniProtKB">
        <authorList>
            <consortium name="EnsemblMetazoa"/>
        </authorList>
    </citation>
    <scope>IDENTIFICATION</scope>
</reference>
<dbReference type="EnsemblMetazoa" id="Aqu2.1.44713_001">
    <property type="protein sequence ID" value="Aqu2.1.44713_001"/>
    <property type="gene ID" value="Aqu2.1.44713"/>
</dbReference>
<keyword evidence="4" id="KW-0964">Secreted</keyword>
<evidence type="ECO:0000256" key="1">
    <source>
        <dbReference type="ARBA" id="ARBA00004196"/>
    </source>
</evidence>
<feature type="transmembrane region" description="Helical" evidence="8">
    <location>
        <begin position="1108"/>
        <end position="1127"/>
    </location>
</feature>
<evidence type="ECO:0000256" key="7">
    <source>
        <dbReference type="ARBA" id="ARBA00023237"/>
    </source>
</evidence>
<feature type="transmembrane region" description="Helical" evidence="8">
    <location>
        <begin position="872"/>
        <end position="894"/>
    </location>
</feature>
<keyword evidence="5 9" id="KW-0732">Signal</keyword>
<dbReference type="NCBIfam" id="TIGR01376">
    <property type="entry name" value="POMP_repeat"/>
    <property type="match status" value="1"/>
</dbReference>
<dbReference type="GO" id="GO:0005576">
    <property type="term" value="C:extracellular region"/>
    <property type="evidence" value="ECO:0007669"/>
    <property type="project" value="UniProtKB-SubCell"/>
</dbReference>
<keyword evidence="8" id="KW-1133">Transmembrane helix</keyword>
<feature type="signal peptide" evidence="9">
    <location>
        <begin position="1"/>
        <end position="17"/>
    </location>
</feature>
<feature type="chain" id="PRO_5010859301" description="G-protein coupled receptors family 3 profile domain-containing protein" evidence="9">
    <location>
        <begin position="18"/>
        <end position="1267"/>
    </location>
</feature>
<keyword evidence="6 8" id="KW-0472">Membrane</keyword>
<evidence type="ECO:0000256" key="9">
    <source>
        <dbReference type="SAM" id="SignalP"/>
    </source>
</evidence>
<feature type="transmembrane region" description="Helical" evidence="8">
    <location>
        <begin position="901"/>
        <end position="918"/>
    </location>
</feature>
<feature type="transmembrane region" description="Helical" evidence="8">
    <location>
        <begin position="968"/>
        <end position="990"/>
    </location>
</feature>
<dbReference type="SUPFAM" id="SSF57184">
    <property type="entry name" value="Growth factor receptor domain"/>
    <property type="match status" value="1"/>
</dbReference>
<feature type="transmembrane region" description="Helical" evidence="8">
    <location>
        <begin position="1054"/>
        <end position="1082"/>
    </location>
</feature>
<feature type="transmembrane region" description="Helical" evidence="8">
    <location>
        <begin position="1157"/>
        <end position="1176"/>
    </location>
</feature>
<evidence type="ECO:0000256" key="6">
    <source>
        <dbReference type="ARBA" id="ARBA00023136"/>
    </source>
</evidence>
<dbReference type="AlphaFoldDB" id="A0A1X7VX46"/>
<sequence length="1267" mass="142707">MPLFLFLSIIVFSSGLAVKSHTYEHITEDGVLESFLCADKPLKEDTIVILSANFTHFISTASSFCLINSSSNYSLTLTSNSTQPAIVSCNSTNTSSVLPTTGFAFSNIRNLTLHKLVLRGCGGYLKGLVGLMKTINSTESSFYFSEYHSAVLLFLNIDTLHIMDIKIASYYGFALLFVNPVNVTGHCIAITASKSAQFISRHRKSPGSGIFLLFYDKWKIVFPNIFLDRMKLFTNFDDNYDITDLNDPKLFEKRIPVINAACLTVFFTQNFTVNVYISNSTIKRNYGSISGGALVLHSNSFTNSQVSITNTMFESNTGNKSYYCALHLAVLYKFNVKEHFYVKQTKILQPLYVYNSSFTGENIIFYDTIKSGAIYFAAYNPPDNKINVVLSNVKCNHINTLGKGYCLQANSNWRASCNIILENFLAKNNGNFLLLPIMESSTFMISNISNLVLSGSKNHYIRNYGSVFYLADTDVVLDGYFNFNNNNGGRGSVFFLYGTSRFYLVNGLRASFIKNNALLQGGAIYAAFDNCTKKCMCTFLLNSTHNNISINFIDNTATESGSSVYSTNLYNCYIKDEYYSAFKAKVLFHQISNGTLDTGLSTYTDKVCIFIDNECITFSDTISVYPGQTFAIPMAALDGLNHTVFSEVSLGLFKVLKSHLSQKTNRFFPIFSWSLSDSRQILNEGTFTVVQLTIQLRNETLNQIPHQESILLVQATTKSDINFSLPINLKTCPVGFEFNQEQQCKCSKAILKLQYPAKCAISYELNKNQKMFPNITISRPSTLTGWIGLLNTSLETNVFGVASTCSLYCNAIRNFNVFVIKENASIEIADIQNLGNSAPLCLEYREGPLCTQCFPGYSVTFSSNQCKRCSNWWLLTLIIYAAIGPLFIYILYALQLTLTTGTLYGIIFYAQIIVLFNNDSNYYQEMLLSMYYYRLTNGIISLINLNFDTGIPLCLYNGMTELVRSGLGLVFPIYLLLIVVGLIVASRYSVKLSNRISHSSVQVLVTVVHLSFTRLLTSVLDVFNSVEIFTNTTEVPLIVWYNDATVEYGRGNHLILMIITSLIVVPILLVYIIILIAGKLLLKIDSVREYIRPIYEAMHAPFKSNSEFSFSINVLFVSMIYIMYIRHFTASRLIPIGSVYFQIITFIHPFKKTYNNVLNFICIIVLSIVAVTWYYFNINGYNPTTALAIANSAIILMLTAVILSHISPFTRFIKRKKCYLTTKMQWLNHRSGTRAQCTSENNNFRQRQGSFFESCSEREPLLQMIND</sequence>
<evidence type="ECO:0000256" key="4">
    <source>
        <dbReference type="ARBA" id="ARBA00022525"/>
    </source>
</evidence>
<name>A0A1X7VX46_AMPQE</name>
<evidence type="ECO:0000256" key="3">
    <source>
        <dbReference type="ARBA" id="ARBA00004613"/>
    </source>
</evidence>
<evidence type="ECO:0000256" key="2">
    <source>
        <dbReference type="ARBA" id="ARBA00004442"/>
    </source>
</evidence>
<protein>
    <recommendedName>
        <fullName evidence="11">G-protein coupled receptors family 3 profile domain-containing protein</fullName>
    </recommendedName>
</protein>
<feature type="transmembrane region" description="Helical" evidence="8">
    <location>
        <begin position="1188"/>
        <end position="1207"/>
    </location>
</feature>
<dbReference type="eggNOG" id="ENOG502QTC5">
    <property type="taxonomic scope" value="Eukaryota"/>
</dbReference>
<keyword evidence="8" id="KW-0812">Transmembrane</keyword>
<evidence type="ECO:0008006" key="11">
    <source>
        <dbReference type="Google" id="ProtNLM"/>
    </source>
</evidence>
<organism evidence="10">
    <name type="scientific">Amphimedon queenslandica</name>
    <name type="common">Sponge</name>
    <dbReference type="NCBI Taxonomy" id="400682"/>
    <lineage>
        <taxon>Eukaryota</taxon>
        <taxon>Metazoa</taxon>
        <taxon>Porifera</taxon>
        <taxon>Demospongiae</taxon>
        <taxon>Heteroscleromorpha</taxon>
        <taxon>Haplosclerida</taxon>
        <taxon>Niphatidae</taxon>
        <taxon>Amphimedon</taxon>
    </lineage>
</organism>
<evidence type="ECO:0000313" key="10">
    <source>
        <dbReference type="EnsemblMetazoa" id="Aqu2.1.44713_001"/>
    </source>
</evidence>
<dbReference type="OrthoDB" id="5989148at2759"/>
<comment type="subcellular location">
    <subcellularLocation>
        <location evidence="1">Cell envelope</location>
    </subcellularLocation>
    <subcellularLocation>
        <location evidence="2">Cell outer membrane</location>
    </subcellularLocation>
    <subcellularLocation>
        <location evidence="3">Secreted</location>
    </subcellularLocation>
</comment>
<feature type="transmembrane region" description="Helical" evidence="8">
    <location>
        <begin position="938"/>
        <end position="956"/>
    </location>
</feature>
<dbReference type="InterPro" id="IPR009030">
    <property type="entry name" value="Growth_fac_rcpt_cys_sf"/>
</dbReference>
<dbReference type="InParanoid" id="A0A1X7VX46"/>
<proteinExistence type="predicted"/>
<keyword evidence="7" id="KW-0998">Cell outer membrane</keyword>
<accession>A0A1X7VX46</accession>
<evidence type="ECO:0000256" key="8">
    <source>
        <dbReference type="SAM" id="Phobius"/>
    </source>
</evidence>
<evidence type="ECO:0000256" key="5">
    <source>
        <dbReference type="ARBA" id="ARBA00022729"/>
    </source>
</evidence>
<dbReference type="InterPro" id="IPR003368">
    <property type="entry name" value="POMP_repeat"/>
</dbReference>